<dbReference type="InterPro" id="IPR050259">
    <property type="entry name" value="SDR"/>
</dbReference>
<dbReference type="CDD" id="cd05233">
    <property type="entry name" value="SDR_c"/>
    <property type="match status" value="1"/>
</dbReference>
<protein>
    <submittedName>
        <fullName evidence="2">Uncharacterized protein</fullName>
    </submittedName>
</protein>
<dbReference type="InterPro" id="IPR036291">
    <property type="entry name" value="NAD(P)-bd_dom_sf"/>
</dbReference>
<name>A0A1Y5F2W7_9BACT</name>
<organism evidence="2 3">
    <name type="scientific">Halobacteriovorax marinus</name>
    <dbReference type="NCBI Taxonomy" id="97084"/>
    <lineage>
        <taxon>Bacteria</taxon>
        <taxon>Pseudomonadati</taxon>
        <taxon>Bdellovibrionota</taxon>
        <taxon>Bacteriovoracia</taxon>
        <taxon>Bacteriovoracales</taxon>
        <taxon>Halobacteriovoraceae</taxon>
        <taxon>Halobacteriovorax</taxon>
    </lineage>
</organism>
<accession>A0A1Y5F2W7</accession>
<dbReference type="Gene3D" id="3.40.50.720">
    <property type="entry name" value="NAD(P)-binding Rossmann-like Domain"/>
    <property type="match status" value="1"/>
</dbReference>
<dbReference type="SUPFAM" id="SSF51735">
    <property type="entry name" value="NAD(P)-binding Rossmann-fold domains"/>
    <property type="match status" value="1"/>
</dbReference>
<evidence type="ECO:0000256" key="1">
    <source>
        <dbReference type="ARBA" id="ARBA00006484"/>
    </source>
</evidence>
<comment type="caution">
    <text evidence="2">The sequence shown here is derived from an EMBL/GenBank/DDBJ whole genome shotgun (WGS) entry which is preliminary data.</text>
</comment>
<comment type="similarity">
    <text evidence="1">Belongs to the short-chain dehydrogenases/reductases (SDR) family.</text>
</comment>
<proteinExistence type="inferred from homology"/>
<evidence type="ECO:0000313" key="2">
    <source>
        <dbReference type="EMBL" id="OUR93573.1"/>
    </source>
</evidence>
<reference evidence="3" key="1">
    <citation type="journal article" date="2017" name="Proc. Natl. Acad. Sci. U.S.A.">
        <title>Simulation of Deepwater Horizon oil plume reveals substrate specialization within a complex community of hydrocarbon-degraders.</title>
        <authorList>
            <person name="Hu P."/>
            <person name="Dubinsky E.A."/>
            <person name="Probst A.J."/>
            <person name="Wang J."/>
            <person name="Sieber C.M.K."/>
            <person name="Tom L.M."/>
            <person name="Gardinali P."/>
            <person name="Banfield J.F."/>
            <person name="Atlas R.M."/>
            <person name="Andersen G.L."/>
        </authorList>
    </citation>
    <scope>NUCLEOTIDE SEQUENCE [LARGE SCALE GENOMIC DNA]</scope>
</reference>
<gene>
    <name evidence="2" type="ORF">A9Q84_19080</name>
</gene>
<dbReference type="EMBL" id="MAAO01000015">
    <property type="protein sequence ID" value="OUR93573.1"/>
    <property type="molecule type" value="Genomic_DNA"/>
</dbReference>
<dbReference type="PRINTS" id="PR00081">
    <property type="entry name" value="GDHRDH"/>
</dbReference>
<dbReference type="Proteomes" id="UP000196531">
    <property type="component" value="Unassembled WGS sequence"/>
</dbReference>
<dbReference type="PANTHER" id="PTHR42879">
    <property type="entry name" value="3-OXOACYL-(ACYL-CARRIER-PROTEIN) REDUCTASE"/>
    <property type="match status" value="1"/>
</dbReference>
<evidence type="ECO:0000313" key="3">
    <source>
        <dbReference type="Proteomes" id="UP000196531"/>
    </source>
</evidence>
<dbReference type="Pfam" id="PF13561">
    <property type="entry name" value="adh_short_C2"/>
    <property type="match status" value="1"/>
</dbReference>
<dbReference type="PANTHER" id="PTHR42879:SF2">
    <property type="entry name" value="3-OXOACYL-[ACYL-CARRIER-PROTEIN] REDUCTASE FABG"/>
    <property type="match status" value="1"/>
</dbReference>
<sequence length="239" mass="26069">MKTILISGISKGIGAHLASHLLEVGHRVVGIGRQGNDNLEAHDSFKFYPCDLLELDSVKEVSKAIGKENEIDLFFHNAMYTPKHKPFLRYKDEDLIKAFTVCSASALTIINSIVTPMRKNKFGRILFLGSIIQETGSVGQLAYLTAKSSLDGLTKGLSLELATSGVTCNLLLLGPVETDKLKDNLSEEAYENIKNTIPTGEFVNVEHISGLVDFFLTPASTPINGVTLPVANSMHLRKL</sequence>
<dbReference type="InterPro" id="IPR002347">
    <property type="entry name" value="SDR_fam"/>
</dbReference>
<dbReference type="AlphaFoldDB" id="A0A1Y5F2W7"/>